<feature type="region of interest" description="Disordered" evidence="3">
    <location>
        <begin position="95"/>
        <end position="207"/>
    </location>
</feature>
<protein>
    <submittedName>
        <fullName evidence="5">NEFA-interacting nuclear NIP30,N-terminal</fullName>
    </submittedName>
</protein>
<dbReference type="PANTHER" id="PTHR13495">
    <property type="entry name" value="NEFA-INTERACTING NUCLEAR PROTEIN NIP30"/>
    <property type="match status" value="1"/>
</dbReference>
<feature type="compositionally biased region" description="Gly residues" evidence="3">
    <location>
        <begin position="255"/>
        <end position="273"/>
    </location>
</feature>
<proteinExistence type="predicted"/>
<dbReference type="EMBL" id="LHPG02000010">
    <property type="protein sequence ID" value="PRW50753.1"/>
    <property type="molecule type" value="Genomic_DNA"/>
</dbReference>
<dbReference type="InterPro" id="IPR019331">
    <property type="entry name" value="FAM192A/Fyv6_N"/>
</dbReference>
<accession>A0A2P6TN58</accession>
<evidence type="ECO:0000256" key="2">
    <source>
        <dbReference type="ARBA" id="ARBA00023242"/>
    </source>
</evidence>
<dbReference type="OrthoDB" id="75807at2759"/>
<evidence type="ECO:0000259" key="4">
    <source>
        <dbReference type="Pfam" id="PF10187"/>
    </source>
</evidence>
<dbReference type="AlphaFoldDB" id="A0A2P6TN58"/>
<feature type="compositionally biased region" description="Low complexity" evidence="3">
    <location>
        <begin position="146"/>
        <end position="157"/>
    </location>
</feature>
<evidence type="ECO:0000256" key="1">
    <source>
        <dbReference type="ARBA" id="ARBA00004123"/>
    </source>
</evidence>
<keyword evidence="6" id="KW-1185">Reference proteome</keyword>
<dbReference type="InterPro" id="IPR039845">
    <property type="entry name" value="FAM192A"/>
</dbReference>
<feature type="compositionally biased region" description="Basic and acidic residues" evidence="3">
    <location>
        <begin position="95"/>
        <end position="106"/>
    </location>
</feature>
<dbReference type="STRING" id="3076.A0A2P6TN58"/>
<gene>
    <name evidence="5" type="ORF">C2E21_5678</name>
</gene>
<dbReference type="Pfam" id="PF10187">
    <property type="entry name" value="FAM192A_Fyv6_N"/>
    <property type="match status" value="1"/>
</dbReference>
<evidence type="ECO:0000313" key="6">
    <source>
        <dbReference type="Proteomes" id="UP000239899"/>
    </source>
</evidence>
<dbReference type="PANTHER" id="PTHR13495:SF0">
    <property type="entry name" value="PSME3-INTERACTING PROTEIN"/>
    <property type="match status" value="1"/>
</dbReference>
<comment type="caution">
    <text evidence="5">The sequence shown here is derived from an EMBL/GenBank/DDBJ whole genome shotgun (WGS) entry which is preliminary data.</text>
</comment>
<evidence type="ECO:0000256" key="3">
    <source>
        <dbReference type="SAM" id="MobiDB-lite"/>
    </source>
</evidence>
<dbReference type="GO" id="GO:0005634">
    <property type="term" value="C:nucleus"/>
    <property type="evidence" value="ECO:0007669"/>
    <property type="project" value="UniProtKB-SubCell"/>
</dbReference>
<feature type="region of interest" description="Disordered" evidence="3">
    <location>
        <begin position="221"/>
        <end position="273"/>
    </location>
</feature>
<reference evidence="5 6" key="1">
    <citation type="journal article" date="2018" name="Plant J.">
        <title>Genome sequences of Chlorella sorokiniana UTEX 1602 and Micractinium conductrix SAG 241.80: implications to maltose excretion by a green alga.</title>
        <authorList>
            <person name="Arriola M.B."/>
            <person name="Velmurugan N."/>
            <person name="Zhang Y."/>
            <person name="Plunkett M.H."/>
            <person name="Hondzo H."/>
            <person name="Barney B.M."/>
        </authorList>
    </citation>
    <scope>NUCLEOTIDE SEQUENCE [LARGE SCALE GENOMIC DNA]</scope>
    <source>
        <strain evidence="6">UTEX 1602</strain>
    </source>
</reference>
<feature type="compositionally biased region" description="Low complexity" evidence="3">
    <location>
        <begin position="164"/>
        <end position="178"/>
    </location>
</feature>
<dbReference type="Proteomes" id="UP000239899">
    <property type="component" value="Unassembled WGS sequence"/>
</dbReference>
<keyword evidence="2" id="KW-0539">Nucleus</keyword>
<organism evidence="5 6">
    <name type="scientific">Chlorella sorokiniana</name>
    <name type="common">Freshwater green alga</name>
    <dbReference type="NCBI Taxonomy" id="3076"/>
    <lineage>
        <taxon>Eukaryota</taxon>
        <taxon>Viridiplantae</taxon>
        <taxon>Chlorophyta</taxon>
        <taxon>core chlorophytes</taxon>
        <taxon>Trebouxiophyceae</taxon>
        <taxon>Chlorellales</taxon>
        <taxon>Chlorellaceae</taxon>
        <taxon>Chlorella clade</taxon>
        <taxon>Chlorella</taxon>
    </lineage>
</organism>
<feature type="compositionally biased region" description="Low complexity" evidence="3">
    <location>
        <begin position="190"/>
        <end position="207"/>
    </location>
</feature>
<evidence type="ECO:0000313" key="5">
    <source>
        <dbReference type="EMBL" id="PRW50753.1"/>
    </source>
</evidence>
<comment type="subcellular location">
    <subcellularLocation>
        <location evidence="1">Nucleus</location>
    </subcellularLocation>
</comment>
<name>A0A2P6TN58_CHLSO</name>
<feature type="domain" description="FAM192A/Fyv6 N-terminal" evidence="4">
    <location>
        <begin position="78"/>
        <end position="150"/>
    </location>
</feature>
<sequence>MDPDRQSVPLVRVPREEQYFDREEVLGRDAASVFPTESKKAAAAGAGLAELLGANKKFISETELQEIKSTMGLRPEDGTIAADKPLAEVLREAKEAKEAAFQEQWKKMKQGKNRPLDDDELDFVDAIAQQEAEARRRQREEEEAELAAFHAAQQAQQEGGGSAGAAAAEPEQQLGPAAGPRAGPQQEGGAAARPAKPAAAPKKQALVAVKPLVRPIVRVKSSGEQAAAAGSGGLSGSQPAAKRQRTEEQADSGSEGEGLAGLLGGYGSGSDSD</sequence>